<dbReference type="Proteomes" id="UP000613740">
    <property type="component" value="Unassembled WGS sequence"/>
</dbReference>
<proteinExistence type="predicted"/>
<gene>
    <name evidence="2" type="ORF">HYH02_010485</name>
</gene>
<evidence type="ECO:0000256" key="1">
    <source>
        <dbReference type="SAM" id="MobiDB-lite"/>
    </source>
</evidence>
<accession>A0A835T6X7</accession>
<dbReference type="AlphaFoldDB" id="A0A835T6X7"/>
<evidence type="ECO:0000313" key="2">
    <source>
        <dbReference type="EMBL" id="KAG2439853.1"/>
    </source>
</evidence>
<comment type="caution">
    <text evidence="2">The sequence shown here is derived from an EMBL/GenBank/DDBJ whole genome shotgun (WGS) entry which is preliminary data.</text>
</comment>
<keyword evidence="3" id="KW-1185">Reference proteome</keyword>
<dbReference type="EMBL" id="JAEHOD010000039">
    <property type="protein sequence ID" value="KAG2439853.1"/>
    <property type="molecule type" value="Genomic_DNA"/>
</dbReference>
<organism evidence="2 3">
    <name type="scientific">Chlamydomonas schloesseri</name>
    <dbReference type="NCBI Taxonomy" id="2026947"/>
    <lineage>
        <taxon>Eukaryota</taxon>
        <taxon>Viridiplantae</taxon>
        <taxon>Chlorophyta</taxon>
        <taxon>core chlorophytes</taxon>
        <taxon>Chlorophyceae</taxon>
        <taxon>CS clade</taxon>
        <taxon>Chlamydomonadales</taxon>
        <taxon>Chlamydomonadaceae</taxon>
        <taxon>Chlamydomonas</taxon>
    </lineage>
</organism>
<feature type="region of interest" description="Disordered" evidence="1">
    <location>
        <begin position="289"/>
        <end position="314"/>
    </location>
</feature>
<reference evidence="2" key="1">
    <citation type="journal article" date="2020" name="bioRxiv">
        <title>Comparative genomics of Chlamydomonas.</title>
        <authorList>
            <person name="Craig R.J."/>
            <person name="Hasan A.R."/>
            <person name="Ness R.W."/>
            <person name="Keightley P.D."/>
        </authorList>
    </citation>
    <scope>NUCLEOTIDE SEQUENCE</scope>
    <source>
        <strain evidence="2">CCAP 11/173</strain>
    </source>
</reference>
<feature type="region of interest" description="Disordered" evidence="1">
    <location>
        <begin position="24"/>
        <end position="67"/>
    </location>
</feature>
<evidence type="ECO:0000313" key="3">
    <source>
        <dbReference type="Proteomes" id="UP000613740"/>
    </source>
</evidence>
<sequence length="380" mass="36046">MVSQLELPHWDLDHKVRLAHEAALRGRSHRKNGNASQQGGAGGGDGDDEHYGGGGGGGGGDQEEDGGCGYDSGYDAAAMPIDGTAADAGCWLGPPAAAGAAAAAGYLAAGAGGFAPAAGGCASGRDLFVAVGAGGGVAFNTAPLARMYSGAADGGFGNGGMAGGGFGNGGMEVLSACELGGEQPPAAEANLGRAHMLPPLPLIDSGLASAHCSNDWAPAAAAVTNTAAASAAAYAGAGSGALLPDYNGGGGTAMQQAWPTGGSSAPPQFDIRNMAFGGHMAGFDSFAAERNDHHAGGPGPSAGPGGGISRAAPLRYSSSGGGGGTGGCGYVIGGGGGGGGGGMAAAHYCGSYSVVQGAAPTAGRWSVNGMQAAQVQPLQQ</sequence>
<protein>
    <submittedName>
        <fullName evidence="2">Uncharacterized protein</fullName>
    </submittedName>
</protein>
<feature type="compositionally biased region" description="Gly residues" evidence="1">
    <location>
        <begin position="296"/>
        <end position="308"/>
    </location>
</feature>
<name>A0A835T6X7_9CHLO</name>